<dbReference type="RefSeq" id="WP_212011866.1">
    <property type="nucleotide sequence ID" value="NZ_JAAFYZ010000087.1"/>
</dbReference>
<evidence type="ECO:0000259" key="1">
    <source>
        <dbReference type="Pfam" id="PF12680"/>
    </source>
</evidence>
<protein>
    <submittedName>
        <fullName evidence="2">Nuclear transport factor 2 family protein</fullName>
    </submittedName>
</protein>
<dbReference type="InterPro" id="IPR032710">
    <property type="entry name" value="NTF2-like_dom_sf"/>
</dbReference>
<evidence type="ECO:0000313" key="3">
    <source>
        <dbReference type="Proteomes" id="UP000730482"/>
    </source>
</evidence>
<name>A0ABS5KVA0_9ACTN</name>
<proteinExistence type="predicted"/>
<keyword evidence="3" id="KW-1185">Reference proteome</keyword>
<accession>A0ABS5KVA0</accession>
<evidence type="ECO:0000313" key="2">
    <source>
        <dbReference type="EMBL" id="MBS2549954.1"/>
    </source>
</evidence>
<reference evidence="2 3" key="1">
    <citation type="submission" date="2020-02" db="EMBL/GenBank/DDBJ databases">
        <title>Acidophilic actinobacteria isolated from forest soil.</title>
        <authorList>
            <person name="Golinska P."/>
        </authorList>
    </citation>
    <scope>NUCLEOTIDE SEQUENCE [LARGE SCALE GENOMIC DNA]</scope>
    <source>
        <strain evidence="2 3">NL8</strain>
    </source>
</reference>
<dbReference type="Pfam" id="PF12680">
    <property type="entry name" value="SnoaL_2"/>
    <property type="match status" value="1"/>
</dbReference>
<dbReference type="Gene3D" id="3.10.450.50">
    <property type="match status" value="1"/>
</dbReference>
<dbReference type="SUPFAM" id="SSF54427">
    <property type="entry name" value="NTF2-like"/>
    <property type="match status" value="1"/>
</dbReference>
<comment type="caution">
    <text evidence="2">The sequence shown here is derived from an EMBL/GenBank/DDBJ whole genome shotgun (WGS) entry which is preliminary data.</text>
</comment>
<feature type="domain" description="SnoaL-like" evidence="1">
    <location>
        <begin position="13"/>
        <end position="119"/>
    </location>
</feature>
<gene>
    <name evidence="2" type="ORF">KGQ19_24115</name>
</gene>
<dbReference type="InterPro" id="IPR037401">
    <property type="entry name" value="SnoaL-like"/>
</dbReference>
<sequence length="140" mass="15640">MSEHVRTTRETIENMLRVVLEGTRDDLADCYAEDVVITNPFAPEEFRESHGNAAVRARMKSFAQYLHYTEIKNVTIHETTDPQVAVVEFTVVGDLAPSGKQFELPSINVIRVVDGLIAESRDHSDGVRTAKLLEDIQAQG</sequence>
<dbReference type="Proteomes" id="UP000730482">
    <property type="component" value="Unassembled WGS sequence"/>
</dbReference>
<organism evidence="2 3">
    <name type="scientific">Catenulispora pinistramenti</name>
    <dbReference type="NCBI Taxonomy" id="2705254"/>
    <lineage>
        <taxon>Bacteria</taxon>
        <taxon>Bacillati</taxon>
        <taxon>Actinomycetota</taxon>
        <taxon>Actinomycetes</taxon>
        <taxon>Catenulisporales</taxon>
        <taxon>Catenulisporaceae</taxon>
        <taxon>Catenulispora</taxon>
    </lineage>
</organism>
<dbReference type="EMBL" id="JAAFYZ010000087">
    <property type="protein sequence ID" value="MBS2549954.1"/>
    <property type="molecule type" value="Genomic_DNA"/>
</dbReference>